<proteinExistence type="predicted"/>
<evidence type="ECO:0008006" key="3">
    <source>
        <dbReference type="Google" id="ProtNLM"/>
    </source>
</evidence>
<organism evidence="2">
    <name type="scientific">Cellulosimicrobium sp. ES-005</name>
    <dbReference type="NCBI Taxonomy" id="3163031"/>
    <lineage>
        <taxon>Bacteria</taxon>
        <taxon>Bacillati</taxon>
        <taxon>Actinomycetota</taxon>
        <taxon>Actinomycetes</taxon>
        <taxon>Micrococcales</taxon>
        <taxon>Promicromonosporaceae</taxon>
        <taxon>Cellulosimicrobium</taxon>
    </lineage>
</organism>
<gene>
    <name evidence="2" type="ORF">ABRQ22_17270</name>
</gene>
<evidence type="ECO:0000313" key="2">
    <source>
        <dbReference type="EMBL" id="XCH29313.1"/>
    </source>
</evidence>
<sequence>MPRLIAPNGATVSVSDEKAERLTDQGFKPADDQPAKPARRTRKTKSDDE</sequence>
<dbReference type="EMBL" id="CP159290">
    <property type="protein sequence ID" value="XCH29313.1"/>
    <property type="molecule type" value="Genomic_DNA"/>
</dbReference>
<dbReference type="Pfam" id="PF23976">
    <property type="entry name" value="DUF7302"/>
    <property type="match status" value="1"/>
</dbReference>
<feature type="compositionally biased region" description="Basic and acidic residues" evidence="1">
    <location>
        <begin position="15"/>
        <end position="34"/>
    </location>
</feature>
<evidence type="ECO:0000256" key="1">
    <source>
        <dbReference type="SAM" id="MobiDB-lite"/>
    </source>
</evidence>
<protein>
    <recommendedName>
        <fullName evidence="3">Head-to-tail connector protein</fullName>
    </recommendedName>
</protein>
<reference evidence="2" key="1">
    <citation type="submission" date="2024-06" db="EMBL/GenBank/DDBJ databases">
        <title>Complete genome sequence of the cellulolytic actinobacterium, Cellulosimicrobium ES-005.</title>
        <authorList>
            <person name="Matthews C.T."/>
            <person name="Underwood K.D."/>
            <person name="Ghanchi K.M."/>
            <person name="Fields S.D."/>
            <person name="Gardner S.G."/>
        </authorList>
    </citation>
    <scope>NUCLEOTIDE SEQUENCE</scope>
    <source>
        <strain evidence="2">ES-005</strain>
    </source>
</reference>
<feature type="region of interest" description="Disordered" evidence="1">
    <location>
        <begin position="1"/>
        <end position="49"/>
    </location>
</feature>
<dbReference type="RefSeq" id="WP_353707611.1">
    <property type="nucleotide sequence ID" value="NZ_CP159290.1"/>
</dbReference>
<name>A0AAU8FXD0_9MICO</name>
<dbReference type="InterPro" id="IPR055726">
    <property type="entry name" value="DUF7302"/>
</dbReference>
<accession>A0AAU8FXD0</accession>
<dbReference type="AlphaFoldDB" id="A0AAU8FXD0"/>